<keyword evidence="2" id="KW-1185">Reference proteome</keyword>
<dbReference type="OrthoDB" id="440883at2759"/>
<dbReference type="EMBL" id="CAJNDS010001680">
    <property type="protein sequence ID" value="CAE7272507.1"/>
    <property type="molecule type" value="Genomic_DNA"/>
</dbReference>
<evidence type="ECO:0000313" key="1">
    <source>
        <dbReference type="EMBL" id="CAE7272507.1"/>
    </source>
</evidence>
<gene>
    <name evidence="1" type="ORF">SNAT2548_LOCUS14459</name>
</gene>
<proteinExistence type="predicted"/>
<evidence type="ECO:0000313" key="2">
    <source>
        <dbReference type="Proteomes" id="UP000604046"/>
    </source>
</evidence>
<accession>A0A812MKF3</accession>
<organism evidence="1 2">
    <name type="scientific">Symbiodinium natans</name>
    <dbReference type="NCBI Taxonomy" id="878477"/>
    <lineage>
        <taxon>Eukaryota</taxon>
        <taxon>Sar</taxon>
        <taxon>Alveolata</taxon>
        <taxon>Dinophyceae</taxon>
        <taxon>Suessiales</taxon>
        <taxon>Symbiodiniaceae</taxon>
        <taxon>Symbiodinium</taxon>
    </lineage>
</organism>
<reference evidence="1" key="1">
    <citation type="submission" date="2021-02" db="EMBL/GenBank/DDBJ databases">
        <authorList>
            <person name="Dougan E. K."/>
            <person name="Rhodes N."/>
            <person name="Thang M."/>
            <person name="Chan C."/>
        </authorList>
    </citation>
    <scope>NUCLEOTIDE SEQUENCE</scope>
</reference>
<sequence length="433" mass="47546">MVVHAGSPQNQTGLSFLREERCVYTRAPSHAPSCHDGRVYEVDLCQKFPCTGSRLPCGAQIQASYPQGMAFRNASEVKSRAGTGQAFTRTCAPPRLVETFAETLIAGDQVQIKWSQPVRFAPRGRSKQHRFSLCHAATQELACPIENQVFDDESKVFPCTGPGGDCAIWSVKVDPAKLPSCGGFIVTVDAGAVESEEGTGTNEYTQGKIQSKLRCPRWNEGNACSLVNSDGLRSQYNATHVSPTQLQLQVDMDHMQVEYNVLPPDFNFTLRRMASKSYLPRCLIVSPLPEFKEMRSFSESLFEYVRLGGQLYVLGSSANVEIMSQAFNLSLEAAETGNEQVRTMPAPSEAMGFDSGLPTTLPVINQVLSLRMPKTTSSRDGEDISVSGIYSRGHVVPSEGSFGFGVFEVRVSFGFAEYLAFDWSESWMLGFMA</sequence>
<dbReference type="Proteomes" id="UP000604046">
    <property type="component" value="Unassembled WGS sequence"/>
</dbReference>
<comment type="caution">
    <text evidence="1">The sequence shown here is derived from an EMBL/GenBank/DDBJ whole genome shotgun (WGS) entry which is preliminary data.</text>
</comment>
<name>A0A812MKF3_9DINO</name>
<dbReference type="AlphaFoldDB" id="A0A812MKF3"/>
<protein>
    <submittedName>
        <fullName evidence="1">Uncharacterized protein</fullName>
    </submittedName>
</protein>